<dbReference type="Pfam" id="PF00583">
    <property type="entry name" value="Acetyltransf_1"/>
    <property type="match status" value="1"/>
</dbReference>
<dbReference type="Gene3D" id="3.40.630.30">
    <property type="match status" value="1"/>
</dbReference>
<proteinExistence type="predicted"/>
<feature type="domain" description="N-acetyltransferase" evidence="1">
    <location>
        <begin position="1"/>
        <end position="140"/>
    </location>
</feature>
<name>A0ABS5L449_9ACTN</name>
<dbReference type="InterPro" id="IPR016181">
    <property type="entry name" value="Acyl_CoA_acyltransferase"/>
</dbReference>
<dbReference type="Proteomes" id="UP000730482">
    <property type="component" value="Unassembled WGS sequence"/>
</dbReference>
<accession>A0ABS5L449</accession>
<evidence type="ECO:0000313" key="3">
    <source>
        <dbReference type="Proteomes" id="UP000730482"/>
    </source>
</evidence>
<dbReference type="SUPFAM" id="SSF55729">
    <property type="entry name" value="Acyl-CoA N-acyltransferases (Nat)"/>
    <property type="match status" value="1"/>
</dbReference>
<evidence type="ECO:0000259" key="1">
    <source>
        <dbReference type="PROSITE" id="PS51186"/>
    </source>
</evidence>
<reference evidence="2 3" key="1">
    <citation type="submission" date="2020-02" db="EMBL/GenBank/DDBJ databases">
        <title>Acidophilic actinobacteria isolated from forest soil.</title>
        <authorList>
            <person name="Golinska P."/>
        </authorList>
    </citation>
    <scope>NUCLEOTIDE SEQUENCE [LARGE SCALE GENOMIC DNA]</scope>
    <source>
        <strain evidence="2 3">NL8</strain>
    </source>
</reference>
<keyword evidence="3" id="KW-1185">Reference proteome</keyword>
<dbReference type="EMBL" id="JAAFYZ010000233">
    <property type="protein sequence ID" value="MBS2553137.1"/>
    <property type="molecule type" value="Genomic_DNA"/>
</dbReference>
<dbReference type="InterPro" id="IPR000182">
    <property type="entry name" value="GNAT_dom"/>
</dbReference>
<organism evidence="2 3">
    <name type="scientific">Catenulispora pinistramenti</name>
    <dbReference type="NCBI Taxonomy" id="2705254"/>
    <lineage>
        <taxon>Bacteria</taxon>
        <taxon>Bacillati</taxon>
        <taxon>Actinomycetota</taxon>
        <taxon>Actinomycetes</taxon>
        <taxon>Catenulisporales</taxon>
        <taxon>Catenulisporaceae</taxon>
        <taxon>Catenulispora</taxon>
    </lineage>
</organism>
<dbReference type="RefSeq" id="WP_212019390.1">
    <property type="nucleotide sequence ID" value="NZ_JAAFYZ010000233.1"/>
</dbReference>
<protein>
    <submittedName>
        <fullName evidence="2">GNAT family N-acetyltransferase</fullName>
    </submittedName>
</protein>
<gene>
    <name evidence="2" type="ORF">KGQ19_40415</name>
</gene>
<evidence type="ECO:0000313" key="2">
    <source>
        <dbReference type="EMBL" id="MBS2553137.1"/>
    </source>
</evidence>
<comment type="caution">
    <text evidence="2">The sequence shown here is derived from an EMBL/GenBank/DDBJ whole genome shotgun (WGS) entry which is preliminary data.</text>
</comment>
<dbReference type="CDD" id="cd04301">
    <property type="entry name" value="NAT_SF"/>
    <property type="match status" value="1"/>
</dbReference>
<dbReference type="PROSITE" id="PS51186">
    <property type="entry name" value="GNAT"/>
    <property type="match status" value="1"/>
</dbReference>
<sequence length="140" mass="15354">MHLTHLTDVPTPADIATLSAALDRFNVEATGIDDRRPLAVLIRDPESREPIGGLSGRTSLGLFFVDLFYLPPALRGNGLGAAILREAEKEARARGCRAAVLYTISFQAPDFYRKQGWTVFGEVPCDPPGTSRVFLRKELV</sequence>